<evidence type="ECO:0000313" key="4">
    <source>
        <dbReference type="Proteomes" id="UP001164746"/>
    </source>
</evidence>
<dbReference type="PANTHER" id="PTHR20882:SF14">
    <property type="entry name" value="CYTOPLASMIC TRNA 2-THIOLATION PROTEIN 2"/>
    <property type="match status" value="1"/>
</dbReference>
<dbReference type="EMBL" id="CP111019">
    <property type="protein sequence ID" value="WAR11577.1"/>
    <property type="molecule type" value="Genomic_DNA"/>
</dbReference>
<evidence type="ECO:0000256" key="1">
    <source>
        <dbReference type="ARBA" id="ARBA00022490"/>
    </source>
</evidence>
<evidence type="ECO:0000256" key="2">
    <source>
        <dbReference type="ARBA" id="ARBA00022694"/>
    </source>
</evidence>
<dbReference type="PANTHER" id="PTHR20882">
    <property type="entry name" value="CYTOPLASMIC TRNA 2-THIOLATION PROTEIN 2"/>
    <property type="match status" value="1"/>
</dbReference>
<proteinExistence type="predicted"/>
<evidence type="ECO:0000313" key="3">
    <source>
        <dbReference type="EMBL" id="WAR11577.1"/>
    </source>
</evidence>
<keyword evidence="1" id="KW-0963">Cytoplasm</keyword>
<dbReference type="Pfam" id="PF10288">
    <property type="entry name" value="CTU2"/>
    <property type="match status" value="1"/>
</dbReference>
<reference evidence="3" key="1">
    <citation type="submission" date="2022-11" db="EMBL/GenBank/DDBJ databases">
        <title>Centuries of genome instability and evolution in soft-shell clam transmissible cancer (bioRxiv).</title>
        <authorList>
            <person name="Hart S.F.M."/>
            <person name="Yonemitsu M.A."/>
            <person name="Giersch R.M."/>
            <person name="Beal B.F."/>
            <person name="Arriagada G."/>
            <person name="Davis B.W."/>
            <person name="Ostrander E.A."/>
            <person name="Goff S.P."/>
            <person name="Metzger M.J."/>
        </authorList>
    </citation>
    <scope>NUCLEOTIDE SEQUENCE</scope>
    <source>
        <strain evidence="3">MELC-2E11</strain>
        <tissue evidence="3">Siphon/mantle</tissue>
    </source>
</reference>
<keyword evidence="4" id="KW-1185">Reference proteome</keyword>
<name>A0ABY7ERJ6_MYAAR</name>
<keyword evidence="2" id="KW-0819">tRNA processing</keyword>
<organism evidence="3 4">
    <name type="scientific">Mya arenaria</name>
    <name type="common">Soft-shell clam</name>
    <dbReference type="NCBI Taxonomy" id="6604"/>
    <lineage>
        <taxon>Eukaryota</taxon>
        <taxon>Metazoa</taxon>
        <taxon>Spiralia</taxon>
        <taxon>Lophotrochozoa</taxon>
        <taxon>Mollusca</taxon>
        <taxon>Bivalvia</taxon>
        <taxon>Autobranchia</taxon>
        <taxon>Heteroconchia</taxon>
        <taxon>Euheterodonta</taxon>
        <taxon>Imparidentia</taxon>
        <taxon>Neoheterodontei</taxon>
        <taxon>Myida</taxon>
        <taxon>Myoidea</taxon>
        <taxon>Myidae</taxon>
        <taxon>Mya</taxon>
    </lineage>
</organism>
<dbReference type="InterPro" id="IPR019407">
    <property type="entry name" value="CTU2"/>
</dbReference>
<sequence length="333" mass="36520">MCSIQDGDVPLEKPKCWPEVSEMQERTSCTDNTGQRCILQGLSQRAHKKLRQPSKCDKEDLESHVISKDNQPLRVDSGLGSQLRQLLDSVKSVSGKEDLIQTLRHQMLYEAARHCGYSKVMLGSCGTRLAVRLLTDISTGRGMHAAMECGNVGASIEHLTESFVTGLQAEYLSTVSNIMRTGEKLDSTPESSSENSCALCQGILDTDVGVSSALSALEFSRQISTGKNAIVKKGGNSCGKSDIKGDNSSSTVECCGEGDGSCQSPSCDQVTSRLCYGCRIVANEMEDINTFPDFVFDTVSRQARRKYFKKEEAFYAIVNRFMLQHLSIKVNMH</sequence>
<dbReference type="Proteomes" id="UP001164746">
    <property type="component" value="Chromosome 8"/>
</dbReference>
<dbReference type="Gene3D" id="3.40.50.620">
    <property type="entry name" value="HUPs"/>
    <property type="match status" value="1"/>
</dbReference>
<dbReference type="InterPro" id="IPR014729">
    <property type="entry name" value="Rossmann-like_a/b/a_fold"/>
</dbReference>
<protein>
    <submittedName>
        <fullName evidence="3">CTU2B-like protein</fullName>
    </submittedName>
</protein>
<gene>
    <name evidence="3" type="ORF">MAR_025757</name>
</gene>
<accession>A0ABY7ERJ6</accession>